<sequence>MQLFFHGYGMACIRSKQCWCTNVSAVQQCTRWIRKGTTCRKLTLEQQKGNDSSSSNTG</sequence>
<evidence type="ECO:0000313" key="1">
    <source>
        <dbReference type="EMBL" id="JAD81996.1"/>
    </source>
</evidence>
<accession>A0A0A9D2H8</accession>
<protein>
    <submittedName>
        <fullName evidence="1">Uncharacterized protein</fullName>
    </submittedName>
</protein>
<organism evidence="1">
    <name type="scientific">Arundo donax</name>
    <name type="common">Giant reed</name>
    <name type="synonym">Donax arundinaceus</name>
    <dbReference type="NCBI Taxonomy" id="35708"/>
    <lineage>
        <taxon>Eukaryota</taxon>
        <taxon>Viridiplantae</taxon>
        <taxon>Streptophyta</taxon>
        <taxon>Embryophyta</taxon>
        <taxon>Tracheophyta</taxon>
        <taxon>Spermatophyta</taxon>
        <taxon>Magnoliopsida</taxon>
        <taxon>Liliopsida</taxon>
        <taxon>Poales</taxon>
        <taxon>Poaceae</taxon>
        <taxon>PACMAD clade</taxon>
        <taxon>Arundinoideae</taxon>
        <taxon>Arundineae</taxon>
        <taxon>Arundo</taxon>
    </lineage>
</organism>
<dbReference type="EMBL" id="GBRH01215899">
    <property type="protein sequence ID" value="JAD81996.1"/>
    <property type="molecule type" value="Transcribed_RNA"/>
</dbReference>
<reference evidence="1" key="1">
    <citation type="submission" date="2014-09" db="EMBL/GenBank/DDBJ databases">
        <authorList>
            <person name="Magalhaes I.L.F."/>
            <person name="Oliveira U."/>
            <person name="Santos F.R."/>
            <person name="Vidigal T.H.D.A."/>
            <person name="Brescovit A.D."/>
            <person name="Santos A.J."/>
        </authorList>
    </citation>
    <scope>NUCLEOTIDE SEQUENCE</scope>
    <source>
        <tissue evidence="1">Shoot tissue taken approximately 20 cm above the soil surface</tissue>
    </source>
</reference>
<reference evidence="1" key="2">
    <citation type="journal article" date="2015" name="Data Brief">
        <title>Shoot transcriptome of the giant reed, Arundo donax.</title>
        <authorList>
            <person name="Barrero R.A."/>
            <person name="Guerrero F.D."/>
            <person name="Moolhuijzen P."/>
            <person name="Goolsby J.A."/>
            <person name="Tidwell J."/>
            <person name="Bellgard S.E."/>
            <person name="Bellgard M.I."/>
        </authorList>
    </citation>
    <scope>NUCLEOTIDE SEQUENCE</scope>
    <source>
        <tissue evidence="1">Shoot tissue taken approximately 20 cm above the soil surface</tissue>
    </source>
</reference>
<dbReference type="AlphaFoldDB" id="A0A0A9D2H8"/>
<proteinExistence type="predicted"/>
<name>A0A0A9D2H8_ARUDO</name>